<evidence type="ECO:0000313" key="1">
    <source>
        <dbReference type="EMBL" id="GAA0271737.1"/>
    </source>
</evidence>
<name>A0ABP3ENT0_9ACTN</name>
<gene>
    <name evidence="1" type="ORF">GCM10010302_06680</name>
</gene>
<dbReference type="Proteomes" id="UP001501867">
    <property type="component" value="Unassembled WGS sequence"/>
</dbReference>
<accession>A0ABP3ENT0</accession>
<comment type="caution">
    <text evidence="1">The sequence shown here is derived from an EMBL/GenBank/DDBJ whole genome shotgun (WGS) entry which is preliminary data.</text>
</comment>
<sequence length="179" mass="19507">MLYAFGFERLGVVVGDLYLVDPSLPAGREGPERGVRLEVRMFERGDAGGSLYKAWPITLERPLWRADLLESVASPPGSLDRAHYHPSFTGWGPVDDVFTPELSADPVGWLADRLADPAALLAEAGVGRGEVGPHDVADLQAAQPDIMRFVEQLIDTAADGLQARPPHWEQLASARISWL</sequence>
<keyword evidence="2" id="KW-1185">Reference proteome</keyword>
<evidence type="ECO:0000313" key="2">
    <source>
        <dbReference type="Proteomes" id="UP001501867"/>
    </source>
</evidence>
<dbReference type="RefSeq" id="WP_344151998.1">
    <property type="nucleotide sequence ID" value="NZ_BAAABV010000005.1"/>
</dbReference>
<reference evidence="2" key="1">
    <citation type="journal article" date="2019" name="Int. J. Syst. Evol. Microbiol.">
        <title>The Global Catalogue of Microorganisms (GCM) 10K type strain sequencing project: providing services to taxonomists for standard genome sequencing and annotation.</title>
        <authorList>
            <consortium name="The Broad Institute Genomics Platform"/>
            <consortium name="The Broad Institute Genome Sequencing Center for Infectious Disease"/>
            <person name="Wu L."/>
            <person name="Ma J."/>
        </authorList>
    </citation>
    <scope>NUCLEOTIDE SEQUENCE [LARGE SCALE GENOMIC DNA]</scope>
    <source>
        <strain evidence="2">JCM 4505</strain>
    </source>
</reference>
<protein>
    <submittedName>
        <fullName evidence="1">Uncharacterized protein</fullName>
    </submittedName>
</protein>
<dbReference type="EMBL" id="BAAABV010000005">
    <property type="protein sequence ID" value="GAA0271737.1"/>
    <property type="molecule type" value="Genomic_DNA"/>
</dbReference>
<proteinExistence type="predicted"/>
<organism evidence="1 2">
    <name type="scientific">Streptomyces polychromogenes</name>
    <dbReference type="NCBI Taxonomy" id="67342"/>
    <lineage>
        <taxon>Bacteria</taxon>
        <taxon>Bacillati</taxon>
        <taxon>Actinomycetota</taxon>
        <taxon>Actinomycetes</taxon>
        <taxon>Kitasatosporales</taxon>
        <taxon>Streptomycetaceae</taxon>
        <taxon>Streptomyces</taxon>
    </lineage>
</organism>